<dbReference type="AlphaFoldDB" id="A0A5N6MPU6"/>
<sequence>MGSRIHPRKPSSSSSSSCSTERETYTIWMKSLVLNSNGYTVFDSSGEVVYRIDNYDSKSRSEVYLMDLRGNIVCTILRKKLLRMLGLWDCYNSDKDCSRPWFRVGKTFGLFKNSWVYNVLVGNNNEQQGKHITSSCSSNHHKMEGLVHSLEFKIIDGEGQVAAVVERKRSSLGVVLGEDVLCVTVEPHVDCIFVMALVAIHGLSCGRM</sequence>
<evidence type="ECO:0000256" key="1">
    <source>
        <dbReference type="ARBA" id="ARBA00005437"/>
    </source>
</evidence>
<protein>
    <recommendedName>
        <fullName evidence="4">Tubby C-terminal domain-containing protein</fullName>
    </recommendedName>
</protein>
<comment type="similarity">
    <text evidence="1">Belongs to the LOR family.</text>
</comment>
<gene>
    <name evidence="2" type="ORF">E3N88_30518</name>
</gene>
<dbReference type="OrthoDB" id="652749at2759"/>
<dbReference type="Pfam" id="PF04525">
    <property type="entry name" value="LOR"/>
    <property type="match status" value="1"/>
</dbReference>
<dbReference type="Proteomes" id="UP000326396">
    <property type="component" value="Linkage Group LG5"/>
</dbReference>
<organism evidence="2 3">
    <name type="scientific">Mikania micrantha</name>
    <name type="common">bitter vine</name>
    <dbReference type="NCBI Taxonomy" id="192012"/>
    <lineage>
        <taxon>Eukaryota</taxon>
        <taxon>Viridiplantae</taxon>
        <taxon>Streptophyta</taxon>
        <taxon>Embryophyta</taxon>
        <taxon>Tracheophyta</taxon>
        <taxon>Spermatophyta</taxon>
        <taxon>Magnoliopsida</taxon>
        <taxon>eudicotyledons</taxon>
        <taxon>Gunneridae</taxon>
        <taxon>Pentapetalae</taxon>
        <taxon>asterids</taxon>
        <taxon>campanulids</taxon>
        <taxon>Asterales</taxon>
        <taxon>Asteraceae</taxon>
        <taxon>Asteroideae</taxon>
        <taxon>Heliantheae alliance</taxon>
        <taxon>Eupatorieae</taxon>
        <taxon>Mikania</taxon>
    </lineage>
</organism>
<dbReference type="PANTHER" id="PTHR31087">
    <property type="match status" value="1"/>
</dbReference>
<dbReference type="EMBL" id="SZYD01000015">
    <property type="protein sequence ID" value="KAD3641294.1"/>
    <property type="molecule type" value="Genomic_DNA"/>
</dbReference>
<evidence type="ECO:0008006" key="4">
    <source>
        <dbReference type="Google" id="ProtNLM"/>
    </source>
</evidence>
<reference evidence="2 3" key="1">
    <citation type="submission" date="2019-05" db="EMBL/GenBank/DDBJ databases">
        <title>Mikania micrantha, genome provides insights into the molecular mechanism of rapid growth.</title>
        <authorList>
            <person name="Liu B."/>
        </authorList>
    </citation>
    <scope>NUCLEOTIDE SEQUENCE [LARGE SCALE GENOMIC DNA]</scope>
    <source>
        <strain evidence="2">NLD-2019</strain>
        <tissue evidence="2">Leaf</tissue>
    </source>
</reference>
<dbReference type="PANTHER" id="PTHR31087:SF127">
    <property type="entry name" value="TUBBY-LIKE PROTEIN"/>
    <property type="match status" value="1"/>
</dbReference>
<comment type="caution">
    <text evidence="2">The sequence shown here is derived from an EMBL/GenBank/DDBJ whole genome shotgun (WGS) entry which is preliminary data.</text>
</comment>
<dbReference type="SUPFAM" id="SSF54518">
    <property type="entry name" value="Tubby C-terminal domain-like"/>
    <property type="match status" value="1"/>
</dbReference>
<evidence type="ECO:0000313" key="3">
    <source>
        <dbReference type="Proteomes" id="UP000326396"/>
    </source>
</evidence>
<proteinExistence type="inferred from homology"/>
<dbReference type="InterPro" id="IPR025659">
    <property type="entry name" value="Tubby-like_C"/>
</dbReference>
<dbReference type="InterPro" id="IPR007612">
    <property type="entry name" value="LOR"/>
</dbReference>
<dbReference type="InterPro" id="IPR038595">
    <property type="entry name" value="LOR_sf"/>
</dbReference>
<accession>A0A5N6MPU6</accession>
<keyword evidence="3" id="KW-1185">Reference proteome</keyword>
<dbReference type="Gene3D" id="2.40.160.200">
    <property type="entry name" value="LURP1-related"/>
    <property type="match status" value="1"/>
</dbReference>
<evidence type="ECO:0000313" key="2">
    <source>
        <dbReference type="EMBL" id="KAD3641294.1"/>
    </source>
</evidence>
<name>A0A5N6MPU6_9ASTR</name>